<reference evidence="8" key="1">
    <citation type="submission" date="2010-01" db="EMBL/GenBank/DDBJ databases">
        <title>Genome fragments of uncultured bacteria from the North Pacific subtropical Gyre.</title>
        <authorList>
            <person name="Pham V.D."/>
            <person name="Delong E.F."/>
        </authorList>
    </citation>
    <scope>NUCLEOTIDE SEQUENCE</scope>
</reference>
<protein>
    <submittedName>
        <fullName evidence="8">Putative stress-responsive transcriptional regulator</fullName>
    </submittedName>
</protein>
<dbReference type="PANTHER" id="PTHR33885">
    <property type="entry name" value="PHAGE SHOCK PROTEIN C"/>
    <property type="match status" value="1"/>
</dbReference>
<dbReference type="GO" id="GO:0005886">
    <property type="term" value="C:plasma membrane"/>
    <property type="evidence" value="ECO:0007669"/>
    <property type="project" value="UniProtKB-SubCell"/>
</dbReference>
<name>E7C6Z3_9BACT</name>
<organism evidence="8">
    <name type="scientific">uncultured Gemmatimonadales bacterium HF0770_11C06</name>
    <dbReference type="NCBI Taxonomy" id="723616"/>
    <lineage>
        <taxon>Bacteria</taxon>
        <taxon>Pseudomonadati</taxon>
        <taxon>Gemmatimonadota</taxon>
        <taxon>Gemmatimonadia</taxon>
        <taxon>Gemmatimonadales</taxon>
        <taxon>environmental samples</taxon>
    </lineage>
</organism>
<evidence type="ECO:0000256" key="1">
    <source>
        <dbReference type="ARBA" id="ARBA00004162"/>
    </source>
</evidence>
<accession>E7C6Z3</accession>
<dbReference type="InterPro" id="IPR007168">
    <property type="entry name" value="Phageshock_PspC_N"/>
</dbReference>
<dbReference type="EMBL" id="GU568008">
    <property type="protein sequence ID" value="ADI23217.1"/>
    <property type="molecule type" value="Genomic_DNA"/>
</dbReference>
<evidence type="ECO:0000256" key="2">
    <source>
        <dbReference type="ARBA" id="ARBA00022475"/>
    </source>
</evidence>
<keyword evidence="5 6" id="KW-0472">Membrane</keyword>
<evidence type="ECO:0000256" key="6">
    <source>
        <dbReference type="SAM" id="Phobius"/>
    </source>
</evidence>
<evidence type="ECO:0000256" key="3">
    <source>
        <dbReference type="ARBA" id="ARBA00022692"/>
    </source>
</evidence>
<keyword evidence="2" id="KW-1003">Cell membrane</keyword>
<dbReference type="InterPro" id="IPR052027">
    <property type="entry name" value="PspC"/>
</dbReference>
<feature type="domain" description="Phage shock protein PspC N-terminal" evidence="7">
    <location>
        <begin position="33"/>
        <end position="91"/>
    </location>
</feature>
<evidence type="ECO:0000256" key="4">
    <source>
        <dbReference type="ARBA" id="ARBA00022989"/>
    </source>
</evidence>
<comment type="subcellular location">
    <subcellularLocation>
        <location evidence="1">Cell membrane</location>
        <topology evidence="1">Single-pass membrane protein</topology>
    </subcellularLocation>
</comment>
<dbReference type="Pfam" id="PF04024">
    <property type="entry name" value="PspC"/>
    <property type="match status" value="1"/>
</dbReference>
<evidence type="ECO:0000313" key="8">
    <source>
        <dbReference type="EMBL" id="ADI23217.1"/>
    </source>
</evidence>
<keyword evidence="3 6" id="KW-0812">Transmembrane</keyword>
<dbReference type="PANTHER" id="PTHR33885:SF3">
    <property type="entry name" value="PHAGE SHOCK PROTEIN C"/>
    <property type="match status" value="1"/>
</dbReference>
<keyword evidence="4 6" id="KW-1133">Transmembrane helix</keyword>
<feature type="transmembrane region" description="Helical" evidence="6">
    <location>
        <begin position="63"/>
        <end position="85"/>
    </location>
</feature>
<proteinExistence type="predicted"/>
<dbReference type="AlphaFoldDB" id="E7C6Z3"/>
<sequence length="106" mass="11065">MPGVVIGAAIAYPVAWLLMPDEKAPRPVHGRCRLTTSATNRKLAGVCGGLGEYFGVDPTAVRVLWVVLSVFPGFIVGGAAAYLLACLVMPALPVQVTDASEAETRV</sequence>
<evidence type="ECO:0000259" key="7">
    <source>
        <dbReference type="Pfam" id="PF04024"/>
    </source>
</evidence>
<evidence type="ECO:0000256" key="5">
    <source>
        <dbReference type="ARBA" id="ARBA00023136"/>
    </source>
</evidence>